<gene>
    <name evidence="2" type="ORF">J2S66_000983</name>
</gene>
<keyword evidence="3" id="KW-1185">Reference proteome</keyword>
<reference evidence="2 3" key="1">
    <citation type="submission" date="2023-07" db="EMBL/GenBank/DDBJ databases">
        <title>Sequencing the genomes of 1000 actinobacteria strains.</title>
        <authorList>
            <person name="Klenk H.-P."/>
        </authorList>
    </citation>
    <scope>NUCLEOTIDE SEQUENCE [LARGE SCALE GENOMIC DNA]</scope>
    <source>
        <strain evidence="2 3">DSM 43749</strain>
    </source>
</reference>
<protein>
    <recommendedName>
        <fullName evidence="4">SH3 domain-containing protein</fullName>
    </recommendedName>
</protein>
<accession>A0ABU1PR62</accession>
<sequence length="130" mass="13622">MRGMLKLAAAVAGVALPAVLIAAPAHAGMPKGDGVTVQHYACNSSVVPPNSDPISGITGGTSGARIRTGSSTSCTSVGTIEPSHRLDYYCYTSANDGYTWTYLRNVTTGKRGWVRDDLLPNYGSSYHCPN</sequence>
<feature type="signal peptide" evidence="1">
    <location>
        <begin position="1"/>
        <end position="27"/>
    </location>
</feature>
<proteinExistence type="predicted"/>
<evidence type="ECO:0000313" key="3">
    <source>
        <dbReference type="Proteomes" id="UP001268819"/>
    </source>
</evidence>
<evidence type="ECO:0008006" key="4">
    <source>
        <dbReference type="Google" id="ProtNLM"/>
    </source>
</evidence>
<dbReference type="Proteomes" id="UP001268819">
    <property type="component" value="Unassembled WGS sequence"/>
</dbReference>
<dbReference type="EMBL" id="JAVDSG010000001">
    <property type="protein sequence ID" value="MDR6592599.1"/>
    <property type="molecule type" value="Genomic_DNA"/>
</dbReference>
<feature type="chain" id="PRO_5045960427" description="SH3 domain-containing protein" evidence="1">
    <location>
        <begin position="28"/>
        <end position="130"/>
    </location>
</feature>
<dbReference type="RefSeq" id="WP_310304272.1">
    <property type="nucleotide sequence ID" value="NZ_BAAAXB010000001.1"/>
</dbReference>
<evidence type="ECO:0000313" key="2">
    <source>
        <dbReference type="EMBL" id="MDR6592599.1"/>
    </source>
</evidence>
<keyword evidence="1" id="KW-0732">Signal</keyword>
<comment type="caution">
    <text evidence="2">The sequence shown here is derived from an EMBL/GenBank/DDBJ whole genome shotgun (WGS) entry which is preliminary data.</text>
</comment>
<name>A0ABU1PR62_9PSEU</name>
<organism evidence="2 3">
    <name type="scientific">Saccharothrix longispora</name>
    <dbReference type="NCBI Taxonomy" id="33920"/>
    <lineage>
        <taxon>Bacteria</taxon>
        <taxon>Bacillati</taxon>
        <taxon>Actinomycetota</taxon>
        <taxon>Actinomycetes</taxon>
        <taxon>Pseudonocardiales</taxon>
        <taxon>Pseudonocardiaceae</taxon>
        <taxon>Saccharothrix</taxon>
    </lineage>
</organism>
<evidence type="ECO:0000256" key="1">
    <source>
        <dbReference type="SAM" id="SignalP"/>
    </source>
</evidence>